<dbReference type="Proteomes" id="UP000019335">
    <property type="component" value="Chromosome 16"/>
</dbReference>
<sequence>MSFASPQSLRTDLRSNYVFLHRSGVRVRRYLRKCDMCTWMPCHLCTIDFQAFDTAQPEVPHYQASTIMTSGPSYLLAARVTHTIWLTPLVHSFQTKLYPGSCPHSSLAYLAGRANQECDVRRAH</sequence>
<protein>
    <submittedName>
        <fullName evidence="1">Uncharacterized protein</fullName>
    </submittedName>
</protein>
<evidence type="ECO:0000313" key="1">
    <source>
        <dbReference type="EMBL" id="EWM23614.1"/>
    </source>
</evidence>
<name>W7TTF4_9STRA</name>
<evidence type="ECO:0000313" key="2">
    <source>
        <dbReference type="Proteomes" id="UP000019335"/>
    </source>
</evidence>
<accession>W7TTF4</accession>
<reference evidence="1 2" key="1">
    <citation type="journal article" date="2014" name="Mol. Plant">
        <title>Chromosome Scale Genome Assembly and Transcriptome Profiling of Nannochloropsis gaditana in Nitrogen Depletion.</title>
        <authorList>
            <person name="Corteggiani Carpinelli E."/>
            <person name="Telatin A."/>
            <person name="Vitulo N."/>
            <person name="Forcato C."/>
            <person name="D'Angelo M."/>
            <person name="Schiavon R."/>
            <person name="Vezzi A."/>
            <person name="Giacometti G.M."/>
            <person name="Morosinotto T."/>
            <person name="Valle G."/>
        </authorList>
    </citation>
    <scope>NUCLEOTIDE SEQUENCE [LARGE SCALE GENOMIC DNA]</scope>
    <source>
        <strain evidence="1 2">B-31</strain>
    </source>
</reference>
<gene>
    <name evidence="1" type="ORF">Naga_101086g2</name>
</gene>
<dbReference type="EMBL" id="AZIL01001548">
    <property type="protein sequence ID" value="EWM23614.1"/>
    <property type="molecule type" value="Genomic_DNA"/>
</dbReference>
<proteinExistence type="predicted"/>
<dbReference type="AlphaFoldDB" id="W7TTF4"/>
<organism evidence="1 2">
    <name type="scientific">Nannochloropsis gaditana</name>
    <dbReference type="NCBI Taxonomy" id="72520"/>
    <lineage>
        <taxon>Eukaryota</taxon>
        <taxon>Sar</taxon>
        <taxon>Stramenopiles</taxon>
        <taxon>Ochrophyta</taxon>
        <taxon>Eustigmatophyceae</taxon>
        <taxon>Eustigmatales</taxon>
        <taxon>Monodopsidaceae</taxon>
        <taxon>Nannochloropsis</taxon>
    </lineage>
</organism>
<comment type="caution">
    <text evidence="1">The sequence shown here is derived from an EMBL/GenBank/DDBJ whole genome shotgun (WGS) entry which is preliminary data.</text>
</comment>
<keyword evidence="2" id="KW-1185">Reference proteome</keyword>